<keyword evidence="3" id="KW-0175">Coiled coil</keyword>
<dbReference type="Proteomes" id="UP000887574">
    <property type="component" value="Unplaced"/>
</dbReference>
<dbReference type="CDD" id="cd18791">
    <property type="entry name" value="SF2_C_RHA"/>
    <property type="match status" value="1"/>
</dbReference>
<dbReference type="Gene3D" id="1.20.120.1080">
    <property type="match status" value="1"/>
</dbReference>
<dbReference type="GO" id="GO:0071013">
    <property type="term" value="C:catalytic step 2 spliceosome"/>
    <property type="evidence" value="ECO:0007669"/>
    <property type="project" value="TreeGrafter"/>
</dbReference>
<dbReference type="InterPro" id="IPR001650">
    <property type="entry name" value="Helicase_C-like"/>
</dbReference>
<dbReference type="SMART" id="SM00847">
    <property type="entry name" value="HA2"/>
    <property type="match status" value="1"/>
</dbReference>
<dbReference type="InterPro" id="IPR027417">
    <property type="entry name" value="P-loop_NTPase"/>
</dbReference>
<evidence type="ECO:0000256" key="4">
    <source>
        <dbReference type="SAM" id="MobiDB-lite"/>
    </source>
</evidence>
<dbReference type="SUPFAM" id="SSF52540">
    <property type="entry name" value="P-loop containing nucleoside triphosphate hydrolases"/>
    <property type="match status" value="1"/>
</dbReference>
<dbReference type="Pfam" id="PF00271">
    <property type="entry name" value="Helicase_C"/>
    <property type="match status" value="1"/>
</dbReference>
<evidence type="ECO:0000256" key="2">
    <source>
        <dbReference type="ARBA" id="ARBA00022840"/>
    </source>
</evidence>
<evidence type="ECO:0000313" key="7">
    <source>
        <dbReference type="WBParaSite" id="jg22727"/>
    </source>
</evidence>
<dbReference type="Gene3D" id="3.40.50.300">
    <property type="entry name" value="P-loop containing nucleotide triphosphate hydrolases"/>
    <property type="match status" value="2"/>
</dbReference>
<dbReference type="InterPro" id="IPR007502">
    <property type="entry name" value="Helicase-assoc_dom"/>
</dbReference>
<feature type="coiled-coil region" evidence="3">
    <location>
        <begin position="207"/>
        <end position="234"/>
    </location>
</feature>
<dbReference type="AlphaFoldDB" id="A0A915DSN2"/>
<dbReference type="Pfam" id="PF21010">
    <property type="entry name" value="HA2_C"/>
    <property type="match status" value="1"/>
</dbReference>
<dbReference type="GO" id="GO:0003723">
    <property type="term" value="F:RNA binding"/>
    <property type="evidence" value="ECO:0007669"/>
    <property type="project" value="TreeGrafter"/>
</dbReference>
<dbReference type="WBParaSite" id="jg22727">
    <property type="protein sequence ID" value="jg22727"/>
    <property type="gene ID" value="jg22727"/>
</dbReference>
<evidence type="ECO:0000256" key="3">
    <source>
        <dbReference type="SAM" id="Coils"/>
    </source>
</evidence>
<dbReference type="GO" id="GO:0005524">
    <property type="term" value="F:ATP binding"/>
    <property type="evidence" value="ECO:0007669"/>
    <property type="project" value="UniProtKB-KW"/>
</dbReference>
<dbReference type="SMART" id="SM00490">
    <property type="entry name" value="HELICc"/>
    <property type="match status" value="1"/>
</dbReference>
<feature type="compositionally biased region" description="Basic and acidic residues" evidence="4">
    <location>
        <begin position="618"/>
        <end position="630"/>
    </location>
</feature>
<dbReference type="FunFam" id="3.40.50.300:FF:000767">
    <property type="entry name" value="Putative ATP-dependent RNA helicase DHX35"/>
    <property type="match status" value="1"/>
</dbReference>
<sequence>MSIQQQRSRLPIFKHKTQLVYLLEKFQVVVVVGETGCGKSTQIPQYLAEAGWAADGRKICITQPRRVAAVTLASRVADEMMCALGADVGYAVRFDDVFSERTKIKFMTDVLLWWMKRMKDLSSRPPSYYFFSDIDAEFFRDFFELNDSKDNSKDTATIVSVEGRTFPVEMFYTKVAVPDYVQATIDKVLSLHASEGHGDILAFLTGQDEVEKACEKLRTEASKMKRDKDKLMVLPLYSGLPTREQLRVFDSAAYQSRKVVLCTNIAETSVTIPGICHVIDCGFVKMRVHNSKSDLETLMVLPISKSSADQRAGRAGRIRPGKCFRLYTESEYNKLTNTTIPEIQRGDLASVVLKLKSLGIQNILKFNYLSRPSSKAMVHALHLLYALGAIDDAGLLTNPVGTQMAELPLQPMHAKALISSAEFECSSEIAIIIAMMQIKDVFSAPSEKKHKAEVSKRKFAVEEGDHLTMLNVFSAFVRAQKSQSWCSQNHLNYRALCRVEKVKDQLLGFLKRAGLKILSCKDTIGDTAKIRRCLLTGFFPQIAYYDHTAFKGSAIMYRTKYPKWVLFTDVMQNSIRDISEIEPGWIEQVANHYYEFGSVHGVKRNLGMEQDNIAEGPPGKDGKSSDGQHTKKIDTVDQCANFDILADSFKKSIYTSGNSKQARDSRFQYERLIAIVEKIKHENKGHKPLIVDGLNVAMSCSKLDNQSPDFVNFITDQIDFPSFCQLLVELRKTYCPILVIFKHMLMDGFIQKLRQIDVYHSVCLASHKAKDDLFILNAALMFGPTAHVLSNDRYLDHRNYHELARCCRHKMIRGCSVKQTVIRAISFNYSCAISAMFKWKSRKYVAKNFVLRAIVENYDLNLRKTVMGLVSTRHRYFCSTTHLLSLNPKWTPSGNRHSWNKGQTQSGGNCSVKPYDFERVVEKTEREIIVECPEHDRRFVSRRNMYKNTGRPLTDRQQLEDSEEIRKCLYAKLELANVQHTKLFAKTMLDAIEGKFNLDDINYKQLGGFFMDLTSGEFRLKCLLLLLIATIGQIC</sequence>
<protein>
    <submittedName>
        <fullName evidence="7">Helicase C-terminal domain-containing protein</fullName>
    </submittedName>
</protein>
<feature type="domain" description="Helicase C-terminal" evidence="5">
    <location>
        <begin position="184"/>
        <end position="359"/>
    </location>
</feature>
<keyword evidence="6" id="KW-1185">Reference proteome</keyword>
<evidence type="ECO:0000313" key="6">
    <source>
        <dbReference type="Proteomes" id="UP000887574"/>
    </source>
</evidence>
<evidence type="ECO:0000256" key="1">
    <source>
        <dbReference type="ARBA" id="ARBA00022741"/>
    </source>
</evidence>
<dbReference type="PANTHER" id="PTHR18934">
    <property type="entry name" value="ATP-DEPENDENT RNA HELICASE"/>
    <property type="match status" value="1"/>
</dbReference>
<keyword evidence="2" id="KW-0067">ATP-binding</keyword>
<dbReference type="Pfam" id="PF04408">
    <property type="entry name" value="WHD_HA2"/>
    <property type="match status" value="1"/>
</dbReference>
<organism evidence="6 7">
    <name type="scientific">Ditylenchus dipsaci</name>
    <dbReference type="NCBI Taxonomy" id="166011"/>
    <lineage>
        <taxon>Eukaryota</taxon>
        <taxon>Metazoa</taxon>
        <taxon>Ecdysozoa</taxon>
        <taxon>Nematoda</taxon>
        <taxon>Chromadorea</taxon>
        <taxon>Rhabditida</taxon>
        <taxon>Tylenchina</taxon>
        <taxon>Tylenchomorpha</taxon>
        <taxon>Sphaerularioidea</taxon>
        <taxon>Anguinidae</taxon>
        <taxon>Anguininae</taxon>
        <taxon>Ditylenchus</taxon>
    </lineage>
</organism>
<dbReference type="InterPro" id="IPR048333">
    <property type="entry name" value="HA2_WH"/>
</dbReference>
<name>A0A915DSN2_9BILA</name>
<dbReference type="Gene3D" id="3.40.50.11980">
    <property type="match status" value="1"/>
</dbReference>
<proteinExistence type="predicted"/>
<dbReference type="GO" id="GO:0004386">
    <property type="term" value="F:helicase activity"/>
    <property type="evidence" value="ECO:0007669"/>
    <property type="project" value="TreeGrafter"/>
</dbReference>
<evidence type="ECO:0000259" key="5">
    <source>
        <dbReference type="PROSITE" id="PS51194"/>
    </source>
</evidence>
<reference evidence="7" key="1">
    <citation type="submission" date="2022-11" db="UniProtKB">
        <authorList>
            <consortium name="WormBaseParasite"/>
        </authorList>
    </citation>
    <scope>IDENTIFICATION</scope>
</reference>
<feature type="region of interest" description="Disordered" evidence="4">
    <location>
        <begin position="610"/>
        <end position="630"/>
    </location>
</feature>
<dbReference type="PROSITE" id="PS51194">
    <property type="entry name" value="HELICASE_CTER"/>
    <property type="match status" value="1"/>
</dbReference>
<accession>A0A915DSN2</accession>
<keyword evidence="1" id="KW-0547">Nucleotide-binding</keyword>
<dbReference type="PANTHER" id="PTHR18934:SF136">
    <property type="entry name" value="ATP-DEPENDENT RNA HELICASE DHX35-RELATED"/>
    <property type="match status" value="1"/>
</dbReference>